<accession>A0A543BQQ5</accession>
<protein>
    <submittedName>
        <fullName evidence="6">dTDP-4-amino-4,6-dideoxygalactose transaminase</fullName>
    </submittedName>
</protein>
<evidence type="ECO:0000313" key="7">
    <source>
        <dbReference type="Proteomes" id="UP000317209"/>
    </source>
</evidence>
<evidence type="ECO:0000256" key="2">
    <source>
        <dbReference type="ARBA" id="ARBA00037999"/>
    </source>
</evidence>
<keyword evidence="1 4" id="KW-0663">Pyridoxal phosphate</keyword>
<organism evidence="6 7">
    <name type="scientific">Microbacterium saperdae</name>
    <dbReference type="NCBI Taxonomy" id="69368"/>
    <lineage>
        <taxon>Bacteria</taxon>
        <taxon>Bacillati</taxon>
        <taxon>Actinomycetota</taxon>
        <taxon>Actinomycetes</taxon>
        <taxon>Micrococcales</taxon>
        <taxon>Microbacteriaceae</taxon>
        <taxon>Microbacterium</taxon>
    </lineage>
</organism>
<reference evidence="6 7" key="1">
    <citation type="submission" date="2019-06" db="EMBL/GenBank/DDBJ databases">
        <title>Sequencing the genomes of 1000 actinobacteria strains.</title>
        <authorList>
            <person name="Klenk H.-P."/>
        </authorList>
    </citation>
    <scope>NUCLEOTIDE SEQUENCE [LARGE SCALE GENOMIC DNA]</scope>
    <source>
        <strain evidence="6 7">DSM 20169</strain>
    </source>
</reference>
<gene>
    <name evidence="6" type="ORF">FB560_2797</name>
</gene>
<evidence type="ECO:0000313" key="6">
    <source>
        <dbReference type="EMBL" id="TQL87130.1"/>
    </source>
</evidence>
<dbReference type="Pfam" id="PF01041">
    <property type="entry name" value="DegT_DnrJ_EryC1"/>
    <property type="match status" value="1"/>
</dbReference>
<dbReference type="InterPro" id="IPR000653">
    <property type="entry name" value="DegT/StrS_aminotransferase"/>
</dbReference>
<dbReference type="EMBL" id="VFOX01000001">
    <property type="protein sequence ID" value="TQL87130.1"/>
    <property type="molecule type" value="Genomic_DNA"/>
</dbReference>
<dbReference type="PANTHER" id="PTHR30244:SF9">
    <property type="entry name" value="PROTEIN RV3402C"/>
    <property type="match status" value="1"/>
</dbReference>
<dbReference type="PANTHER" id="PTHR30244">
    <property type="entry name" value="TRANSAMINASE"/>
    <property type="match status" value="1"/>
</dbReference>
<dbReference type="GO" id="GO:0030170">
    <property type="term" value="F:pyridoxal phosphate binding"/>
    <property type="evidence" value="ECO:0007669"/>
    <property type="project" value="TreeGrafter"/>
</dbReference>
<dbReference type="InterPro" id="IPR015421">
    <property type="entry name" value="PyrdxlP-dep_Trfase_major"/>
</dbReference>
<dbReference type="PIRSF" id="PIRSF000390">
    <property type="entry name" value="PLP_StrS"/>
    <property type="match status" value="1"/>
</dbReference>
<dbReference type="Proteomes" id="UP000317209">
    <property type="component" value="Unassembled WGS sequence"/>
</dbReference>
<dbReference type="AlphaFoldDB" id="A0A543BQQ5"/>
<proteinExistence type="inferred from homology"/>
<dbReference type="InterPro" id="IPR015424">
    <property type="entry name" value="PyrdxlP-dep_Trfase"/>
</dbReference>
<keyword evidence="7" id="KW-1185">Reference proteome</keyword>
<feature type="active site" description="Proton acceptor" evidence="3">
    <location>
        <position position="179"/>
    </location>
</feature>
<evidence type="ECO:0000256" key="5">
    <source>
        <dbReference type="RuleBase" id="RU004508"/>
    </source>
</evidence>
<comment type="similarity">
    <text evidence="2 5">Belongs to the DegT/DnrJ/EryC1 family.</text>
</comment>
<dbReference type="Gene3D" id="3.40.640.10">
    <property type="entry name" value="Type I PLP-dependent aspartate aminotransferase-like (Major domain)"/>
    <property type="match status" value="1"/>
</dbReference>
<evidence type="ECO:0000256" key="3">
    <source>
        <dbReference type="PIRSR" id="PIRSR000390-1"/>
    </source>
</evidence>
<dbReference type="GO" id="GO:0008483">
    <property type="term" value="F:transaminase activity"/>
    <property type="evidence" value="ECO:0007669"/>
    <property type="project" value="TreeGrafter"/>
</dbReference>
<evidence type="ECO:0000256" key="4">
    <source>
        <dbReference type="PIRSR" id="PIRSR000390-2"/>
    </source>
</evidence>
<feature type="modified residue" description="N6-(pyridoxal phosphate)lysine" evidence="4">
    <location>
        <position position="179"/>
    </location>
</feature>
<dbReference type="SUPFAM" id="SSF53383">
    <property type="entry name" value="PLP-dependent transferases"/>
    <property type="match status" value="1"/>
</dbReference>
<comment type="caution">
    <text evidence="6">The sequence shown here is derived from an EMBL/GenBank/DDBJ whole genome shotgun (WGS) entry which is preliminary data.</text>
</comment>
<dbReference type="GO" id="GO:0000271">
    <property type="term" value="P:polysaccharide biosynthetic process"/>
    <property type="evidence" value="ECO:0007669"/>
    <property type="project" value="TreeGrafter"/>
</dbReference>
<sequence length="354" mass="37539">MTVTLGQPLAPDAELFGTLAQGIWERARWSNGGPLVAELERGLEEAAGWRHVVATASGTSALTTALLALGLPRGGEVITSPLTFRATPLAIEAAGLTPVFVSSDPHTLTLDPSAVEQAIHARTVAILPVHLFGVATDTALDVLAEAHGLPVVYDAAHAYGFADIVGRGTATAYSLHATKLLHTGEGGFVATDDGQLDQRLRHAVNFGIDRDHDLHAGINGKMSELAAAVGLATFPRLSAEVAARESLRLAYATAAESSSRVRVHAPERRRALVMDVVRCDPQEQASIIRELAEHDVIARGFPALCGEGERYADRPVVGSTARDTDELSRSAIALPFHGRVQQRHIDSISEVFSS</sequence>
<name>A0A543BQQ5_9MICO</name>
<evidence type="ECO:0000256" key="1">
    <source>
        <dbReference type="ARBA" id="ARBA00022898"/>
    </source>
</evidence>